<dbReference type="RefSeq" id="WP_130503038.1">
    <property type="nucleotide sequence ID" value="NZ_SHLI01000001.1"/>
</dbReference>
<dbReference type="EMBL" id="SHLI01000001">
    <property type="protein sequence ID" value="RZU98751.1"/>
    <property type="molecule type" value="Genomic_DNA"/>
</dbReference>
<evidence type="ECO:0000313" key="7">
    <source>
        <dbReference type="Proteomes" id="UP000292298"/>
    </source>
</evidence>
<evidence type="ECO:0000256" key="2">
    <source>
        <dbReference type="ARBA" id="ARBA00022679"/>
    </source>
</evidence>
<evidence type="ECO:0000256" key="1">
    <source>
        <dbReference type="ARBA" id="ARBA00022603"/>
    </source>
</evidence>
<dbReference type="GO" id="GO:0032259">
    <property type="term" value="P:methylation"/>
    <property type="evidence" value="ECO:0007669"/>
    <property type="project" value="UniProtKB-KW"/>
</dbReference>
<evidence type="ECO:0000259" key="5">
    <source>
        <dbReference type="Pfam" id="PF08241"/>
    </source>
</evidence>
<dbReference type="InterPro" id="IPR050447">
    <property type="entry name" value="Erg6_SMT_methyltransf"/>
</dbReference>
<dbReference type="CDD" id="cd02440">
    <property type="entry name" value="AdoMet_MTases"/>
    <property type="match status" value="1"/>
</dbReference>
<keyword evidence="1 6" id="KW-0489">Methyltransferase</keyword>
<dbReference type="FunFam" id="3.40.50.150:FF:000461">
    <property type="entry name" value="Sarcosine/dimethylglycine N-methyltransferase"/>
    <property type="match status" value="1"/>
</dbReference>
<evidence type="ECO:0000256" key="3">
    <source>
        <dbReference type="ARBA" id="ARBA00022691"/>
    </source>
</evidence>
<evidence type="ECO:0000313" key="6">
    <source>
        <dbReference type="EMBL" id="RZU98751.1"/>
    </source>
</evidence>
<dbReference type="SUPFAM" id="SSF53335">
    <property type="entry name" value="S-adenosyl-L-methionine-dependent methyltransferases"/>
    <property type="match status" value="1"/>
</dbReference>
<dbReference type="GO" id="GO:0019286">
    <property type="term" value="P:glycine betaine biosynthetic process from glycine"/>
    <property type="evidence" value="ECO:0007669"/>
    <property type="project" value="UniProtKB-ARBA"/>
</dbReference>
<keyword evidence="7" id="KW-1185">Reference proteome</keyword>
<dbReference type="PANTHER" id="PTHR44068">
    <property type="entry name" value="ZGC:194242"/>
    <property type="match status" value="1"/>
</dbReference>
<dbReference type="GO" id="GO:0052729">
    <property type="term" value="F:dimethylglycine N-methyltransferase activity"/>
    <property type="evidence" value="ECO:0007669"/>
    <property type="project" value="UniProtKB-ARBA"/>
</dbReference>
<accession>A0A4Q8D0A5</accession>
<gene>
    <name evidence="6" type="ORF">EV698_1012</name>
</gene>
<evidence type="ECO:0000256" key="4">
    <source>
        <dbReference type="ARBA" id="ARBA00060542"/>
    </source>
</evidence>
<name>A0A4Q8D0A5_9GAMM</name>
<feature type="domain" description="Methyltransferase type 11" evidence="5">
    <location>
        <begin position="77"/>
        <end position="174"/>
    </location>
</feature>
<dbReference type="InterPro" id="IPR029063">
    <property type="entry name" value="SAM-dependent_MTases_sf"/>
</dbReference>
<comment type="caution">
    <text evidence="6">The sequence shown here is derived from an EMBL/GenBank/DDBJ whole genome shotgun (WGS) entry which is preliminary data.</text>
</comment>
<protein>
    <submittedName>
        <fullName evidence="6">Sarcosine/dimethylglycine N-methyltransferase</fullName>
    </submittedName>
</protein>
<sequence length="283" mass="31980">MSDSVNEKRYSAAVQTARDYYNSEDADNFYALVWGGEDIHVGLYEYPQEDIYTASVRSNAVMAGRIPGLGANTRVIDLGSGYGGALRYLAREYGCPGIGFNVSERENERGRRQNAEQALDDRVEIVDGNFEDVTYEDASFDVVWSQEAFLHSGDRRRLLEEAVRILRPGGTLIFSDPMQADDRSNEGLQPILDRLHLDSLGSPDFYRDTLRELGLEEVGFDQRGGMIAAHYGRVREVLVDEQDRVGQYVSGDYIERMKRGLQHWVDGGNRGDLTWGIFTFRKP</sequence>
<keyword evidence="3" id="KW-0949">S-adenosyl-L-methionine</keyword>
<dbReference type="OrthoDB" id="529208at2"/>
<dbReference type="InterPro" id="IPR013216">
    <property type="entry name" value="Methyltransf_11"/>
</dbReference>
<dbReference type="AlphaFoldDB" id="A0A4Q8D0A5"/>
<dbReference type="Pfam" id="PF08241">
    <property type="entry name" value="Methyltransf_11"/>
    <property type="match status" value="1"/>
</dbReference>
<comment type="pathway">
    <text evidence="4">Amine and polyamine biosynthesis; betaine biosynthesis via glycine pathway; betaine from glycine: step 3/3.</text>
</comment>
<dbReference type="Proteomes" id="UP000292298">
    <property type="component" value="Unassembled WGS sequence"/>
</dbReference>
<dbReference type="PANTHER" id="PTHR44068:SF11">
    <property type="entry name" value="GERANYL DIPHOSPHATE 2-C-METHYLTRANSFERASE"/>
    <property type="match status" value="1"/>
</dbReference>
<proteinExistence type="predicted"/>
<keyword evidence="2 6" id="KW-0808">Transferase</keyword>
<organism evidence="6 7">
    <name type="scientific">Spiribacter vilamensis</name>
    <dbReference type="NCBI Taxonomy" id="531306"/>
    <lineage>
        <taxon>Bacteria</taxon>
        <taxon>Pseudomonadati</taxon>
        <taxon>Pseudomonadota</taxon>
        <taxon>Gammaproteobacteria</taxon>
        <taxon>Chromatiales</taxon>
        <taxon>Ectothiorhodospiraceae</taxon>
        <taxon>Spiribacter</taxon>
    </lineage>
</organism>
<reference evidence="6 7" key="1">
    <citation type="submission" date="2019-02" db="EMBL/GenBank/DDBJ databases">
        <title>Genomic Encyclopedia of Type Strains, Phase IV (KMG-IV): sequencing the most valuable type-strain genomes for metagenomic binning, comparative biology and taxonomic classification.</title>
        <authorList>
            <person name="Goeker M."/>
        </authorList>
    </citation>
    <scope>NUCLEOTIDE SEQUENCE [LARGE SCALE GENOMIC DNA]</scope>
    <source>
        <strain evidence="6 7">DSM 21056</strain>
    </source>
</reference>
<dbReference type="Gene3D" id="3.40.50.150">
    <property type="entry name" value="Vaccinia Virus protein VP39"/>
    <property type="match status" value="1"/>
</dbReference>